<dbReference type="CDD" id="cd03250">
    <property type="entry name" value="ABCC_MRP_domain1"/>
    <property type="match status" value="1"/>
</dbReference>
<feature type="transmembrane region" description="Helical" evidence="10">
    <location>
        <begin position="305"/>
        <end position="331"/>
    </location>
</feature>
<reference evidence="13 14" key="1">
    <citation type="journal article" date="2014" name="Genome Biol. Evol.">
        <title>The secreted proteins of Achlya hypogyna and Thraustotheca clavata identify the ancestral oomycete secretome and reveal gene acquisitions by horizontal gene transfer.</title>
        <authorList>
            <person name="Misner I."/>
            <person name="Blouin N."/>
            <person name="Leonard G."/>
            <person name="Richards T.A."/>
            <person name="Lane C.E."/>
        </authorList>
    </citation>
    <scope>NUCLEOTIDE SEQUENCE [LARGE SCALE GENOMIC DNA]</scope>
    <source>
        <strain evidence="13 14">ATCC 48635</strain>
    </source>
</reference>
<keyword evidence="5" id="KW-0677">Repeat</keyword>
<feature type="domain" description="ABC transmembrane type-1" evidence="12">
    <location>
        <begin position="91"/>
        <end position="373"/>
    </location>
</feature>
<dbReference type="CDD" id="cd18579">
    <property type="entry name" value="ABC_6TM_ABCC_D1"/>
    <property type="match status" value="1"/>
</dbReference>
<dbReference type="SUPFAM" id="SSF90123">
    <property type="entry name" value="ABC transporter transmembrane region"/>
    <property type="match status" value="2"/>
</dbReference>
<dbReference type="OrthoDB" id="72376at2759"/>
<evidence type="ECO:0000256" key="4">
    <source>
        <dbReference type="ARBA" id="ARBA00022692"/>
    </source>
</evidence>
<dbReference type="STRING" id="1202772.A0A1V9YIC7"/>
<evidence type="ECO:0000313" key="14">
    <source>
        <dbReference type="Proteomes" id="UP000243579"/>
    </source>
</evidence>
<keyword evidence="7" id="KW-0067">ATP-binding</keyword>
<dbReference type="EMBL" id="JNBR01001685">
    <property type="protein sequence ID" value="OQR85427.1"/>
    <property type="molecule type" value="Genomic_DNA"/>
</dbReference>
<accession>A0A1V9YIC7</accession>
<evidence type="ECO:0000259" key="11">
    <source>
        <dbReference type="PROSITE" id="PS50893"/>
    </source>
</evidence>
<gene>
    <name evidence="13" type="ORF">ACHHYP_11847</name>
</gene>
<dbReference type="Pfam" id="PF00664">
    <property type="entry name" value="ABC_membrane"/>
    <property type="match status" value="2"/>
</dbReference>
<dbReference type="InterPro" id="IPR011527">
    <property type="entry name" value="ABC1_TM_dom"/>
</dbReference>
<comment type="subcellular location">
    <subcellularLocation>
        <location evidence="1">Vacuole membrane</location>
        <topology evidence="1">Multi-pass membrane protein</topology>
    </subcellularLocation>
</comment>
<dbReference type="Pfam" id="PF00005">
    <property type="entry name" value="ABC_tran"/>
    <property type="match status" value="2"/>
</dbReference>
<feature type="transmembrane region" description="Helical" evidence="10">
    <location>
        <begin position="710"/>
        <end position="736"/>
    </location>
</feature>
<evidence type="ECO:0000256" key="8">
    <source>
        <dbReference type="ARBA" id="ARBA00022989"/>
    </source>
</evidence>
<feature type="domain" description="ABC transporter" evidence="11">
    <location>
        <begin position="413"/>
        <end position="635"/>
    </location>
</feature>
<evidence type="ECO:0000313" key="13">
    <source>
        <dbReference type="EMBL" id="OQR85427.1"/>
    </source>
</evidence>
<dbReference type="GO" id="GO:0016887">
    <property type="term" value="F:ATP hydrolysis activity"/>
    <property type="evidence" value="ECO:0007669"/>
    <property type="project" value="InterPro"/>
</dbReference>
<dbReference type="SUPFAM" id="SSF52540">
    <property type="entry name" value="P-loop containing nucleoside triphosphate hydrolases"/>
    <property type="match status" value="2"/>
</dbReference>
<dbReference type="InterPro" id="IPR003439">
    <property type="entry name" value="ABC_transporter-like_ATP-bd"/>
</dbReference>
<keyword evidence="14" id="KW-1185">Reference proteome</keyword>
<dbReference type="GO" id="GO:0005524">
    <property type="term" value="F:ATP binding"/>
    <property type="evidence" value="ECO:0007669"/>
    <property type="project" value="UniProtKB-KW"/>
</dbReference>
<evidence type="ECO:0000256" key="7">
    <source>
        <dbReference type="ARBA" id="ARBA00022840"/>
    </source>
</evidence>
<dbReference type="PROSITE" id="PS00211">
    <property type="entry name" value="ABC_TRANSPORTER_1"/>
    <property type="match status" value="1"/>
</dbReference>
<comment type="caution">
    <text evidence="13">The sequence shown here is derived from an EMBL/GenBank/DDBJ whole genome shotgun (WGS) entry which is preliminary data.</text>
</comment>
<sequence>MVPAKSYATFGPVRGGAHPLETAGALSRFIFGWTRSLLDLGNKRQLAPEDLWDLTAENKVAKLTNHFAAVYASNGRSLLWTFFTIYWGRLAWIGVLKFASAAADLYGPAYVVGQIIAAVEAPTVDTTYVLQLTGSLFLVQVANALVQGHVSYMNELIGLQLSSVLRSLLFTKALRLSPAARKVTTAGDLANLYTLDATNVMSLATSLHQLWLMPLQIGVVLYLLYTVVGWPVFVGVGVGGLVLVINGRVAGIMSSEHRNFMQAKDARLRVSNEVFSAIQIIKFNAWEEKFLAKIHRLRSAELHSIWRFLLTLLTLTAFTSCTPIFVSVAIFTAFTMWMQQTLTVAIVFSTIALLKSLQNPLSDFPAVVSSMIRSLVSAKRINDVLSLSEVDPDNVWTPEHPIAATYAKDEVVVDIDDGTFGWDKETPLFRNINLKVKKGELVVVHGAVGQGKSSLCSILLGEMHKAGGSVFVGGRVAYFAQQSWIQNTTIRENILFGKPYDRALYRKVLDACALTSDLAALPAGDRTEIGQKGINLSGGQKARISLARACYSDADIFLLDSPLSAVDAIVASEIFSKCFLGLLSQKTVLLVTHNPEIIESKAVHRTFLVQDGQLIESTLDSPRTLQEVPVTPLQARTPYWEEDTVVEYPPAGPRHEMLLTPSLRTPYSFNPNEMLYTPPSAGANAASFEETGRLIAEEERAEGRVSKEVVVAYLKAMGGCCTFFVVAFSTVAMQVLKVSSDLWLTHWSNDSEAEDVATFTATSGRSMGIYAALALGSCLLITVQTWSVFAYGLRGSQRMFDAMLVNLLQAPMRFFDTNPIGRILNRFGDDVTSCDLSIPFSLGPILFETSSALFTLATTLVLTQWLGLFVLPLLYVYYRLGAFFLEPLREVNRIWKTTRSPLISLVSEGIDGSTTIRAFGAKQLRRFYRLHHRKIETFCECRFAYSCINQWFSIRIQLISNTIVGLILVSIVVLHDDLSPGIVGLLITYGLSIPANLMYLVNIWSQLETSMISPERIHEYIQLESEGARETSMALPADWPATGKVEFADVSFRYKPTDPLVLKNVSFAVAGGEKIGIVGRTGAGKSSLMMALFRMNDVAGGKVAIDGVDIATVGLKTLRSHLAIIPQNPVLFKGTLRNYLDPFEEYTDEQLWAALAKVQMTDRVSADDGKLLGPVDENGENFSVGERQMLCMARALLRQAKVVVLDEATAAIDHETDKVLQRVIRTEFAASTVLTIAHRLDTVLDCDRIMVFDQGTLVQCDTPKTLVDAGDGIFYELVTEGGYMDKIRL</sequence>
<dbReference type="InterPro" id="IPR003593">
    <property type="entry name" value="AAA+_ATPase"/>
</dbReference>
<keyword evidence="6" id="KW-0547">Nucleotide-binding</keyword>
<dbReference type="InterPro" id="IPR044746">
    <property type="entry name" value="ABCC_6TM_D1"/>
</dbReference>
<dbReference type="SMART" id="SM00382">
    <property type="entry name" value="AAA"/>
    <property type="match status" value="2"/>
</dbReference>
<evidence type="ECO:0000256" key="2">
    <source>
        <dbReference type="ARBA" id="ARBA00009726"/>
    </source>
</evidence>
<keyword evidence="3" id="KW-0813">Transport</keyword>
<name>A0A1V9YIC7_ACHHY</name>
<dbReference type="PANTHER" id="PTHR24223">
    <property type="entry name" value="ATP-BINDING CASSETTE SUB-FAMILY C"/>
    <property type="match status" value="1"/>
</dbReference>
<dbReference type="CDD" id="cd18580">
    <property type="entry name" value="ABC_6TM_ABCC_D2"/>
    <property type="match status" value="1"/>
</dbReference>
<feature type="transmembrane region" description="Helical" evidence="10">
    <location>
        <begin position="954"/>
        <end position="974"/>
    </location>
</feature>
<feature type="transmembrane region" description="Helical" evidence="10">
    <location>
        <begin position="981"/>
        <end position="1004"/>
    </location>
</feature>
<dbReference type="FunFam" id="1.20.1560.10:FF:000063">
    <property type="entry name" value="Multidrug resistance protein ABC transporter"/>
    <property type="match status" value="1"/>
</dbReference>
<dbReference type="FunFam" id="3.40.50.300:FF:000610">
    <property type="entry name" value="Multidrug resistance-associated ABC transporter"/>
    <property type="match status" value="1"/>
</dbReference>
<dbReference type="PANTHER" id="PTHR24223:SF443">
    <property type="entry name" value="MULTIDRUG-RESISTANCE LIKE PROTEIN 1, ISOFORM I"/>
    <property type="match status" value="1"/>
</dbReference>
<keyword evidence="4 10" id="KW-0812">Transmembrane</keyword>
<dbReference type="InterPro" id="IPR044726">
    <property type="entry name" value="ABCC_6TM_D2"/>
</dbReference>
<feature type="transmembrane region" description="Helical" evidence="10">
    <location>
        <begin position="222"/>
        <end position="245"/>
    </location>
</feature>
<dbReference type="Gene3D" id="1.20.1560.10">
    <property type="entry name" value="ABC transporter type 1, transmembrane domain"/>
    <property type="match status" value="2"/>
</dbReference>
<keyword evidence="8 10" id="KW-1133">Transmembrane helix</keyword>
<protein>
    <submittedName>
        <fullName evidence="13">Multidrug resistance-associated protein 1</fullName>
    </submittedName>
</protein>
<feature type="transmembrane region" description="Helical" evidence="10">
    <location>
        <begin position="769"/>
        <end position="793"/>
    </location>
</feature>
<dbReference type="Proteomes" id="UP000243579">
    <property type="component" value="Unassembled WGS sequence"/>
</dbReference>
<organism evidence="13 14">
    <name type="scientific">Achlya hypogyna</name>
    <name type="common">Oomycete</name>
    <name type="synonym">Protoachlya hypogyna</name>
    <dbReference type="NCBI Taxonomy" id="1202772"/>
    <lineage>
        <taxon>Eukaryota</taxon>
        <taxon>Sar</taxon>
        <taxon>Stramenopiles</taxon>
        <taxon>Oomycota</taxon>
        <taxon>Saprolegniomycetes</taxon>
        <taxon>Saprolegniales</taxon>
        <taxon>Achlyaceae</taxon>
        <taxon>Achlya</taxon>
    </lineage>
</organism>
<evidence type="ECO:0000256" key="1">
    <source>
        <dbReference type="ARBA" id="ARBA00004128"/>
    </source>
</evidence>
<evidence type="ECO:0000256" key="9">
    <source>
        <dbReference type="ARBA" id="ARBA00023136"/>
    </source>
</evidence>
<evidence type="ECO:0000256" key="6">
    <source>
        <dbReference type="ARBA" id="ARBA00022741"/>
    </source>
</evidence>
<dbReference type="InterPro" id="IPR036640">
    <property type="entry name" value="ABC1_TM_sf"/>
</dbReference>
<dbReference type="GO" id="GO:0140359">
    <property type="term" value="F:ABC-type transporter activity"/>
    <property type="evidence" value="ECO:0007669"/>
    <property type="project" value="InterPro"/>
</dbReference>
<dbReference type="PROSITE" id="PS50929">
    <property type="entry name" value="ABC_TM1F"/>
    <property type="match status" value="2"/>
</dbReference>
<dbReference type="InterPro" id="IPR017871">
    <property type="entry name" value="ABC_transporter-like_CS"/>
</dbReference>
<dbReference type="GO" id="GO:0005774">
    <property type="term" value="C:vacuolar membrane"/>
    <property type="evidence" value="ECO:0007669"/>
    <property type="project" value="UniProtKB-SubCell"/>
</dbReference>
<evidence type="ECO:0000256" key="10">
    <source>
        <dbReference type="SAM" id="Phobius"/>
    </source>
</evidence>
<feature type="transmembrane region" description="Helical" evidence="10">
    <location>
        <begin position="852"/>
        <end position="878"/>
    </location>
</feature>
<comment type="similarity">
    <text evidence="2">Belongs to the ABC transporter superfamily. ABCC family. Conjugate transporter (TC 3.A.1.208) subfamily.</text>
</comment>
<evidence type="ECO:0000256" key="5">
    <source>
        <dbReference type="ARBA" id="ARBA00022737"/>
    </source>
</evidence>
<keyword evidence="9 10" id="KW-0472">Membrane</keyword>
<dbReference type="PROSITE" id="PS50893">
    <property type="entry name" value="ABC_TRANSPORTER_2"/>
    <property type="match status" value="2"/>
</dbReference>
<evidence type="ECO:0000256" key="3">
    <source>
        <dbReference type="ARBA" id="ARBA00022448"/>
    </source>
</evidence>
<dbReference type="FunFam" id="3.40.50.300:FF:000997">
    <property type="entry name" value="Multidrug resistance-associated protein 1"/>
    <property type="match status" value="1"/>
</dbReference>
<feature type="domain" description="ABC transporter" evidence="11">
    <location>
        <begin position="1045"/>
        <end position="1279"/>
    </location>
</feature>
<feature type="domain" description="ABC transmembrane type-1" evidence="12">
    <location>
        <begin position="724"/>
        <end position="1009"/>
    </location>
</feature>
<dbReference type="InterPro" id="IPR050173">
    <property type="entry name" value="ABC_transporter_C-like"/>
</dbReference>
<evidence type="ECO:0000259" key="12">
    <source>
        <dbReference type="PROSITE" id="PS50929"/>
    </source>
</evidence>
<dbReference type="InterPro" id="IPR027417">
    <property type="entry name" value="P-loop_NTPase"/>
</dbReference>
<proteinExistence type="inferred from homology"/>
<dbReference type="Gene3D" id="3.40.50.300">
    <property type="entry name" value="P-loop containing nucleotide triphosphate hydrolases"/>
    <property type="match status" value="2"/>
</dbReference>
<dbReference type="CDD" id="cd03244">
    <property type="entry name" value="ABCC_MRP_domain2"/>
    <property type="match status" value="1"/>
</dbReference>